<dbReference type="AlphaFoldDB" id="A0A6J7QZ33"/>
<keyword evidence="1" id="KW-0472">Membrane</keyword>
<sequence>MKFARGALLCVVSACGLVFLSAQVTIASPVETTTTTIAVVEGVIDEQGGVPLPATSVTPSTVASAVTTIPAGCVPPDASQAVFVGALIAKDSTTATFANIRLRSGALEGYVFNANGTDTVVMYYGRDVKFLSVGKEYLVGAGLDVGTGRIFSRVTEATELFGGNQVADIDKTGAACPRFADPARTLNVDGSSIESGILSTLSGSGGRLALSVVLPAGLVLLALVTLVLVRRLIDAARAEQ</sequence>
<accession>A0A6J7QZ33</accession>
<evidence type="ECO:0000313" key="2">
    <source>
        <dbReference type="EMBL" id="CAB5023027.1"/>
    </source>
</evidence>
<reference evidence="2" key="1">
    <citation type="submission" date="2020-05" db="EMBL/GenBank/DDBJ databases">
        <authorList>
            <person name="Chiriac C."/>
            <person name="Salcher M."/>
            <person name="Ghai R."/>
            <person name="Kavagutti S V."/>
        </authorList>
    </citation>
    <scope>NUCLEOTIDE SEQUENCE</scope>
</reference>
<name>A0A6J7QZ33_9ZZZZ</name>
<dbReference type="EMBL" id="CAFBPN010000050">
    <property type="protein sequence ID" value="CAB5023027.1"/>
    <property type="molecule type" value="Genomic_DNA"/>
</dbReference>
<gene>
    <name evidence="2" type="ORF">UFOPK4098_00971</name>
</gene>
<protein>
    <submittedName>
        <fullName evidence="2">Unannotated protein</fullName>
    </submittedName>
</protein>
<organism evidence="2">
    <name type="scientific">freshwater metagenome</name>
    <dbReference type="NCBI Taxonomy" id="449393"/>
    <lineage>
        <taxon>unclassified sequences</taxon>
        <taxon>metagenomes</taxon>
        <taxon>ecological metagenomes</taxon>
    </lineage>
</organism>
<feature type="transmembrane region" description="Helical" evidence="1">
    <location>
        <begin position="208"/>
        <end position="229"/>
    </location>
</feature>
<keyword evidence="1" id="KW-0812">Transmembrane</keyword>
<proteinExistence type="predicted"/>
<evidence type="ECO:0000256" key="1">
    <source>
        <dbReference type="SAM" id="Phobius"/>
    </source>
</evidence>
<keyword evidence="1" id="KW-1133">Transmembrane helix</keyword>